<keyword evidence="1" id="KW-1133">Transmembrane helix</keyword>
<accession>A0A445IFW9</accession>
<sequence>MITRCAENKFCKHQNLHQPALGTLPRVSSIFSCSPFFAHYLQFQLQAIAREVAVGAALLFTAPSSVFMVVLKKKIFSLMCMIHLWQLGVDHKFLPIVFFILFPSYSWSLFKRILIKKRKERKGLKCFLMAYTFFHLSFSGKLNSESMSVLPRSREGAYVIESRY</sequence>
<protein>
    <submittedName>
        <fullName evidence="2">Uncharacterized protein</fullName>
    </submittedName>
</protein>
<dbReference type="EMBL" id="QZWG01000010">
    <property type="protein sequence ID" value="RZB85003.1"/>
    <property type="molecule type" value="Genomic_DNA"/>
</dbReference>
<proteinExistence type="predicted"/>
<name>A0A445IFW9_GLYSO</name>
<feature type="transmembrane region" description="Helical" evidence="1">
    <location>
        <begin position="52"/>
        <end position="71"/>
    </location>
</feature>
<evidence type="ECO:0000313" key="3">
    <source>
        <dbReference type="Proteomes" id="UP000289340"/>
    </source>
</evidence>
<comment type="caution">
    <text evidence="2">The sequence shown here is derived from an EMBL/GenBank/DDBJ whole genome shotgun (WGS) entry which is preliminary data.</text>
</comment>
<keyword evidence="1" id="KW-0472">Membrane</keyword>
<reference evidence="2 3" key="1">
    <citation type="submission" date="2018-09" db="EMBL/GenBank/DDBJ databases">
        <title>A high-quality reference genome of wild soybean provides a powerful tool to mine soybean genomes.</title>
        <authorList>
            <person name="Xie M."/>
            <person name="Chung C.Y.L."/>
            <person name="Li M.-W."/>
            <person name="Wong F.-L."/>
            <person name="Chan T.-F."/>
            <person name="Lam H.-M."/>
        </authorList>
    </citation>
    <scope>NUCLEOTIDE SEQUENCE [LARGE SCALE GENOMIC DNA]</scope>
    <source>
        <strain evidence="3">cv. W05</strain>
        <tissue evidence="2">Hypocotyl of etiolated seedlings</tissue>
    </source>
</reference>
<dbReference type="EMBL" id="QZWG01000010">
    <property type="protein sequence ID" value="RZB85002.1"/>
    <property type="molecule type" value="Genomic_DNA"/>
</dbReference>
<gene>
    <name evidence="2" type="ORF">D0Y65_025586</name>
</gene>
<dbReference type="Proteomes" id="UP000289340">
    <property type="component" value="Chromosome 10"/>
</dbReference>
<keyword evidence="1" id="KW-0812">Transmembrane</keyword>
<evidence type="ECO:0000256" key="1">
    <source>
        <dbReference type="SAM" id="Phobius"/>
    </source>
</evidence>
<dbReference type="AlphaFoldDB" id="A0A445IFW9"/>
<keyword evidence="3" id="KW-1185">Reference proteome</keyword>
<organism evidence="2 3">
    <name type="scientific">Glycine soja</name>
    <name type="common">Wild soybean</name>
    <dbReference type="NCBI Taxonomy" id="3848"/>
    <lineage>
        <taxon>Eukaryota</taxon>
        <taxon>Viridiplantae</taxon>
        <taxon>Streptophyta</taxon>
        <taxon>Embryophyta</taxon>
        <taxon>Tracheophyta</taxon>
        <taxon>Spermatophyta</taxon>
        <taxon>Magnoliopsida</taxon>
        <taxon>eudicotyledons</taxon>
        <taxon>Gunneridae</taxon>
        <taxon>Pentapetalae</taxon>
        <taxon>rosids</taxon>
        <taxon>fabids</taxon>
        <taxon>Fabales</taxon>
        <taxon>Fabaceae</taxon>
        <taxon>Papilionoideae</taxon>
        <taxon>50 kb inversion clade</taxon>
        <taxon>NPAAA clade</taxon>
        <taxon>indigoferoid/millettioid clade</taxon>
        <taxon>Phaseoleae</taxon>
        <taxon>Glycine</taxon>
        <taxon>Glycine subgen. Soja</taxon>
    </lineage>
</organism>
<evidence type="ECO:0000313" key="2">
    <source>
        <dbReference type="EMBL" id="RZB85003.1"/>
    </source>
</evidence>
<feature type="transmembrane region" description="Helical" evidence="1">
    <location>
        <begin position="91"/>
        <end position="110"/>
    </location>
</feature>